<feature type="coiled-coil region" evidence="4">
    <location>
        <begin position="200"/>
        <end position="234"/>
    </location>
</feature>
<dbReference type="RefSeq" id="WP_330482180.1">
    <property type="nucleotide sequence ID" value="NZ_JAZBJZ010000007.1"/>
</dbReference>
<protein>
    <recommendedName>
        <fullName evidence="3">Nuclease SbcCD subunit C</fullName>
    </recommendedName>
</protein>
<dbReference type="SUPFAM" id="SSF52540">
    <property type="entry name" value="P-loop containing nucleoside triphosphate hydrolases"/>
    <property type="match status" value="2"/>
</dbReference>
<dbReference type="PANTHER" id="PTHR32114:SF2">
    <property type="entry name" value="ABC TRANSPORTER ABCH.3"/>
    <property type="match status" value="1"/>
</dbReference>
<dbReference type="InterPro" id="IPR038729">
    <property type="entry name" value="Rad50/SbcC_AAA"/>
</dbReference>
<comment type="subunit">
    <text evidence="2">Heterodimer of SbcC and SbcD.</text>
</comment>
<evidence type="ECO:0000313" key="7">
    <source>
        <dbReference type="Proteomes" id="UP001333818"/>
    </source>
</evidence>
<dbReference type="InterPro" id="IPR027417">
    <property type="entry name" value="P-loop_NTPase"/>
</dbReference>
<evidence type="ECO:0000259" key="5">
    <source>
        <dbReference type="SMART" id="SM00382"/>
    </source>
</evidence>
<proteinExistence type="inferred from homology"/>
<dbReference type="PANTHER" id="PTHR32114">
    <property type="entry name" value="ABC TRANSPORTER ABCH.3"/>
    <property type="match status" value="1"/>
</dbReference>
<name>A0AAW9PT96_9CYAN</name>
<keyword evidence="4" id="KW-0175">Coiled coil</keyword>
<evidence type="ECO:0000256" key="1">
    <source>
        <dbReference type="ARBA" id="ARBA00006930"/>
    </source>
</evidence>
<evidence type="ECO:0000256" key="4">
    <source>
        <dbReference type="SAM" id="Coils"/>
    </source>
</evidence>
<dbReference type="Pfam" id="PF13558">
    <property type="entry name" value="SbcC_Walker_B"/>
    <property type="match status" value="1"/>
</dbReference>
<evidence type="ECO:0000256" key="2">
    <source>
        <dbReference type="ARBA" id="ARBA00011322"/>
    </source>
</evidence>
<evidence type="ECO:0000313" key="6">
    <source>
        <dbReference type="EMBL" id="MEE3715757.1"/>
    </source>
</evidence>
<feature type="domain" description="AAA+ ATPase" evidence="5">
    <location>
        <begin position="22"/>
        <end position="804"/>
    </location>
</feature>
<dbReference type="SMART" id="SM00382">
    <property type="entry name" value="AAA"/>
    <property type="match status" value="1"/>
</dbReference>
<dbReference type="Pfam" id="PF13476">
    <property type="entry name" value="AAA_23"/>
    <property type="match status" value="1"/>
</dbReference>
<sequence>MHLISLHLENFRQHKNTEIHFPTGLTGILGANGSGKSTILEAIAWALYGNQKGVARGDIETLIWRFAPGKSVAVAELTFAFNNQTFTVKRSQSSSKSMAELRQGTRTIANSTKAVNESLSKLLGMTHQEFFNSYFTGQKDLNFLGAIEGATDRERFIAKMLNYERITEVQGAANKEGTIRFDLREKERQKLLLEGSLGNLEAIQTELVEQQKRLAETSTQLEVANHELNQALEQRETLTPQLESLDLKRDTHTKLGTQLKVAQANLEQIDRQIEQLSQTRLQLAQAVAQHEILRLEVANYDELLAQYSEQDKLRQAAIKYQDLEARRSKLQVEIAELEQQLEQLGDVSASLQANQTVIAQEQTQLLAIEAEIQAQMQAWQETQADLKAKIKSEQQDLKKLETQKNTITAAGHEGNCPTCERPLEAEFDNVIGNFSAQLTHLHGHIQAWQAELAAIRQPPEALEALQTKQAELKQNLSQRQKQQTEIAADQTKQQLWQKQCTAKQTDIADLTAEIAKLPTGFDAQQYEQLSQQLQILKPKREEYLRSADAPQRLSQAEQQLQDKTQEQIRIAKAIAALSQEIQQLEFSEEDYRNLKQAIAHATQQLEEARQYQNQAQRDVALIQQSLADIQKREAEYHLKQKEFQTAKAEHALLEELDKSFTEFRQYLTEQIRPQLAESASEFLKQLTDGRYDALEIDAKYNVVVLDGGDRKPVISGGEEDIVNLCLRLAISQMITERSGQPFSLLILDEVFGSLDDGRRDKVLELLHGLERQFEQVLIITHIESIKESFNHTIRLEFDPKEQCSFIK</sequence>
<accession>A0AAW9PT96</accession>
<dbReference type="Gene3D" id="1.10.287.510">
    <property type="entry name" value="Helix hairpin bin"/>
    <property type="match status" value="1"/>
</dbReference>
<comment type="caution">
    <text evidence="6">The sequence shown here is derived from an EMBL/GenBank/DDBJ whole genome shotgun (WGS) entry which is preliminary data.</text>
</comment>
<gene>
    <name evidence="6" type="ORF">V2H45_03235</name>
</gene>
<feature type="coiled-coil region" evidence="4">
    <location>
        <begin position="259"/>
        <end position="410"/>
    </location>
</feature>
<dbReference type="Gene3D" id="3.40.50.300">
    <property type="entry name" value="P-loop containing nucleotide triphosphate hydrolases"/>
    <property type="match status" value="2"/>
</dbReference>
<dbReference type="InterPro" id="IPR003593">
    <property type="entry name" value="AAA+_ATPase"/>
</dbReference>
<dbReference type="AlphaFoldDB" id="A0AAW9PT96"/>
<dbReference type="SUPFAM" id="SSF75712">
    <property type="entry name" value="Rad50 coiled-coil Zn hook"/>
    <property type="match status" value="1"/>
</dbReference>
<organism evidence="6 7">
    <name type="scientific">Tumidithrix elongata BACA0141</name>
    <dbReference type="NCBI Taxonomy" id="2716417"/>
    <lineage>
        <taxon>Bacteria</taxon>
        <taxon>Bacillati</taxon>
        <taxon>Cyanobacteriota</taxon>
        <taxon>Cyanophyceae</taxon>
        <taxon>Pseudanabaenales</taxon>
        <taxon>Pseudanabaenaceae</taxon>
        <taxon>Tumidithrix</taxon>
        <taxon>Tumidithrix elongata</taxon>
    </lineage>
</organism>
<dbReference type="Proteomes" id="UP001333818">
    <property type="component" value="Unassembled WGS sequence"/>
</dbReference>
<comment type="similarity">
    <text evidence="1">Belongs to the SMC family. SbcC subfamily.</text>
</comment>
<reference evidence="6" key="1">
    <citation type="submission" date="2024-01" db="EMBL/GenBank/DDBJ databases">
        <title>Bank of Algae and Cyanobacteria of the Azores (BACA) strain genomes.</title>
        <authorList>
            <person name="Luz R."/>
            <person name="Cordeiro R."/>
            <person name="Fonseca A."/>
            <person name="Goncalves V."/>
        </authorList>
    </citation>
    <scope>NUCLEOTIDE SEQUENCE</scope>
    <source>
        <strain evidence="6">BACA0141</strain>
    </source>
</reference>
<keyword evidence="7" id="KW-1185">Reference proteome</keyword>
<dbReference type="EMBL" id="JAZBJZ010000007">
    <property type="protein sequence ID" value="MEE3715757.1"/>
    <property type="molecule type" value="Genomic_DNA"/>
</dbReference>
<evidence type="ECO:0000256" key="3">
    <source>
        <dbReference type="ARBA" id="ARBA00013368"/>
    </source>
</evidence>
<feature type="coiled-coil region" evidence="4">
    <location>
        <begin position="574"/>
        <end position="618"/>
    </location>
</feature>